<dbReference type="Proteomes" id="UP000045782">
    <property type="component" value="Unassembled WGS sequence"/>
</dbReference>
<dbReference type="Pfam" id="PF13439">
    <property type="entry name" value="Glyco_transf_4"/>
    <property type="match status" value="1"/>
</dbReference>
<evidence type="ECO:0000313" key="6">
    <source>
        <dbReference type="Proteomes" id="UP000045782"/>
    </source>
</evidence>
<evidence type="ECO:0000259" key="4">
    <source>
        <dbReference type="Pfam" id="PF13439"/>
    </source>
</evidence>
<evidence type="ECO:0000256" key="1">
    <source>
        <dbReference type="ARBA" id="ARBA00022676"/>
    </source>
</evidence>
<gene>
    <name evidence="5" type="primary">mshA_2</name>
    <name evidence="5" type="ORF">ERS075579_03314</name>
</gene>
<accession>A0A0U0ZPK4</accession>
<reference evidence="5 6" key="1">
    <citation type="submission" date="2015-03" db="EMBL/GenBank/DDBJ databases">
        <authorList>
            <person name="Murphy D."/>
        </authorList>
    </citation>
    <scope>NUCLEOTIDE SEQUENCE [LARGE SCALE GENOMIC DNA]</scope>
    <source>
        <strain evidence="5 6">PAP088</strain>
    </source>
</reference>
<dbReference type="GO" id="GO:1903509">
    <property type="term" value="P:liposaccharide metabolic process"/>
    <property type="evidence" value="ECO:0007669"/>
    <property type="project" value="UniProtKB-ARBA"/>
</dbReference>
<evidence type="ECO:0000259" key="3">
    <source>
        <dbReference type="Pfam" id="PF00534"/>
    </source>
</evidence>
<dbReference type="Pfam" id="PF00534">
    <property type="entry name" value="Glycos_transf_1"/>
    <property type="match status" value="1"/>
</dbReference>
<feature type="domain" description="Glycosyl transferase family 1" evidence="3">
    <location>
        <begin position="201"/>
        <end position="359"/>
    </location>
</feature>
<dbReference type="GO" id="GO:0008610">
    <property type="term" value="P:lipid biosynthetic process"/>
    <property type="evidence" value="ECO:0007669"/>
    <property type="project" value="UniProtKB-ARBA"/>
</dbReference>
<evidence type="ECO:0000313" key="5">
    <source>
        <dbReference type="EMBL" id="CPV61365.1"/>
    </source>
</evidence>
<keyword evidence="2 5" id="KW-0808">Transferase</keyword>
<dbReference type="InterPro" id="IPR050194">
    <property type="entry name" value="Glycosyltransferase_grp1"/>
</dbReference>
<dbReference type="EC" id="2.4.1.250" evidence="5"/>
<organism evidence="5 6">
    <name type="scientific">Mycobacteroides abscessus</name>
    <dbReference type="NCBI Taxonomy" id="36809"/>
    <lineage>
        <taxon>Bacteria</taxon>
        <taxon>Bacillati</taxon>
        <taxon>Actinomycetota</taxon>
        <taxon>Actinomycetes</taxon>
        <taxon>Mycobacteriales</taxon>
        <taxon>Mycobacteriaceae</taxon>
        <taxon>Mycobacteroides</taxon>
    </lineage>
</organism>
<dbReference type="CDD" id="cd03801">
    <property type="entry name" value="GT4_PimA-like"/>
    <property type="match status" value="1"/>
</dbReference>
<dbReference type="AlphaFoldDB" id="A0A0U0ZPK4"/>
<sequence length="394" mass="42163">MIRATFVAHTAAPSGAELATLRLLSAVRNSSTGLILEPSVVYTEDGPMVNAMKSQGIPTSLLANTFDSRSVTIRGSGWLRRLAGATSLVRVGWSLGAAIREHGADVLVAGSTKALIMSAVAAKRARIPLIWHVHDRISAEYFGAALAFLIRVLGKLVADGYIANSRSTESSLRPGRLPGVIAYPGLDFQHTPAVEHAPQRPAAETVIAVVGRLTQWKGQDVFLRALANTRVRPQRVYLVGGTFFGEESFRTELEDLASELQLPVTFTGHLDDPTDILSIADILVHCSVIAEPFGQVVVEGLRAGCAVIATQPGGPAETIESGVHGLLVRAGDTGQLTDALDRLIEDRDLRIRLAQAGRDRARRFDVADSAQTVGTFLSDMLARRSTTPLAGRRV</sequence>
<dbReference type="InterPro" id="IPR028098">
    <property type="entry name" value="Glyco_trans_4-like_N"/>
</dbReference>
<dbReference type="PANTHER" id="PTHR45947">
    <property type="entry name" value="SULFOQUINOVOSYL TRANSFERASE SQD2"/>
    <property type="match status" value="1"/>
</dbReference>
<dbReference type="Gene3D" id="3.40.50.2000">
    <property type="entry name" value="Glycogen Phosphorylase B"/>
    <property type="match status" value="2"/>
</dbReference>
<proteinExistence type="predicted"/>
<dbReference type="EMBL" id="CSWP01000007">
    <property type="protein sequence ID" value="CPV61365.1"/>
    <property type="molecule type" value="Genomic_DNA"/>
</dbReference>
<name>A0A0U0ZPK4_9MYCO</name>
<feature type="domain" description="Glycosyltransferase subfamily 4-like N-terminal" evidence="4">
    <location>
        <begin position="74"/>
        <end position="187"/>
    </location>
</feature>
<dbReference type="GO" id="GO:1901137">
    <property type="term" value="P:carbohydrate derivative biosynthetic process"/>
    <property type="evidence" value="ECO:0007669"/>
    <property type="project" value="UniProtKB-ARBA"/>
</dbReference>
<dbReference type="GO" id="GO:0102710">
    <property type="term" value="F:D-inositol-3-phosphate glycosyltransferase activity"/>
    <property type="evidence" value="ECO:0007669"/>
    <property type="project" value="UniProtKB-EC"/>
</dbReference>
<protein>
    <submittedName>
        <fullName evidence="5">Probable glycosyl transferase</fullName>
        <ecNumber evidence="5">2.4.1.250</ecNumber>
    </submittedName>
</protein>
<dbReference type="SUPFAM" id="SSF53756">
    <property type="entry name" value="UDP-Glycosyltransferase/glycogen phosphorylase"/>
    <property type="match status" value="1"/>
</dbReference>
<dbReference type="InterPro" id="IPR001296">
    <property type="entry name" value="Glyco_trans_1"/>
</dbReference>
<dbReference type="RefSeq" id="WP_016893272.1">
    <property type="nucleotide sequence ID" value="NZ_CSWP01000007.1"/>
</dbReference>
<evidence type="ECO:0000256" key="2">
    <source>
        <dbReference type="ARBA" id="ARBA00022679"/>
    </source>
</evidence>
<dbReference type="PANTHER" id="PTHR45947:SF3">
    <property type="entry name" value="SULFOQUINOVOSYL TRANSFERASE SQD2"/>
    <property type="match status" value="1"/>
</dbReference>
<keyword evidence="1 5" id="KW-0328">Glycosyltransferase</keyword>